<dbReference type="InterPro" id="IPR039856">
    <property type="entry name" value="EMC2-like"/>
</dbReference>
<keyword evidence="2" id="KW-0802">TPR repeat</keyword>
<name>A0A9D4YTB5_CHLVU</name>
<evidence type="ECO:0000256" key="3">
    <source>
        <dbReference type="RuleBase" id="RU367091"/>
    </source>
</evidence>
<dbReference type="EMBL" id="SIDB01000012">
    <property type="protein sequence ID" value="KAI3425316.1"/>
    <property type="molecule type" value="Genomic_DNA"/>
</dbReference>
<comment type="similarity">
    <text evidence="3">Belongs to the EMC2 family.</text>
</comment>
<accession>A0A9D4YTB5</accession>
<dbReference type="InterPro" id="IPR055217">
    <property type="entry name" value="TPR_EMC2"/>
</dbReference>
<feature type="domain" description="EMC2 TPR-like" evidence="4">
    <location>
        <begin position="101"/>
        <end position="209"/>
    </location>
</feature>
<dbReference type="SUPFAM" id="SSF48452">
    <property type="entry name" value="TPR-like"/>
    <property type="match status" value="1"/>
</dbReference>
<evidence type="ECO:0000256" key="1">
    <source>
        <dbReference type="ARBA" id="ARBA00022737"/>
    </source>
</evidence>
<keyword evidence="3" id="KW-0256">Endoplasmic reticulum</keyword>
<dbReference type="AlphaFoldDB" id="A0A9D4YTB5"/>
<dbReference type="Gene3D" id="1.25.40.10">
    <property type="entry name" value="Tetratricopeptide repeat domain"/>
    <property type="match status" value="1"/>
</dbReference>
<dbReference type="OrthoDB" id="124397at2759"/>
<dbReference type="InterPro" id="IPR011990">
    <property type="entry name" value="TPR-like_helical_dom_sf"/>
</dbReference>
<evidence type="ECO:0000313" key="6">
    <source>
        <dbReference type="Proteomes" id="UP001055712"/>
    </source>
</evidence>
<sequence>MAVDGAELARLRKELEATQQPAFATLRDYLRQVRALRVRDIEYVTKYGAELLARHSRKLTLDELWEVHEQVAVAAMEAGCKQLALRLVQNVHKRFPEGARASRLTGMYFELMHTPAEAEALYAKELEKDPCNAIILKRMVGLRRGQGDLTGASTLLREYLQVHTTDWVAWEEAADLYLQLQMYQQAVFCLEELLLHQPADISRHLLLADTLYTLGGAHNWRAARSYYSGVIELSKGQNLRALCGVCACAAQLSGIRRGAGGSSTGEEELPRLAGERLQQQYAVHCPAKLPLVRGMLKAQGLL</sequence>
<keyword evidence="6" id="KW-1185">Reference proteome</keyword>
<dbReference type="PANTHER" id="PTHR12760">
    <property type="entry name" value="TETRATRICOPEPTIDE REPEAT PROTEIN"/>
    <property type="match status" value="1"/>
</dbReference>
<keyword evidence="1" id="KW-0677">Repeat</keyword>
<keyword evidence="3" id="KW-0472">Membrane</keyword>
<evidence type="ECO:0000313" key="5">
    <source>
        <dbReference type="EMBL" id="KAI3425316.1"/>
    </source>
</evidence>
<organism evidence="5 6">
    <name type="scientific">Chlorella vulgaris</name>
    <name type="common">Green alga</name>
    <dbReference type="NCBI Taxonomy" id="3077"/>
    <lineage>
        <taxon>Eukaryota</taxon>
        <taxon>Viridiplantae</taxon>
        <taxon>Chlorophyta</taxon>
        <taxon>core chlorophytes</taxon>
        <taxon>Trebouxiophyceae</taxon>
        <taxon>Chlorellales</taxon>
        <taxon>Chlorellaceae</taxon>
        <taxon>Chlorella clade</taxon>
        <taxon>Chlorella</taxon>
    </lineage>
</organism>
<dbReference type="Proteomes" id="UP001055712">
    <property type="component" value="Unassembled WGS sequence"/>
</dbReference>
<reference evidence="5" key="1">
    <citation type="journal article" date="2019" name="Plant J.">
        <title>Chlorella vulgaris genome assembly and annotation reveals the molecular basis for metabolic acclimation to high light conditions.</title>
        <authorList>
            <person name="Cecchin M."/>
            <person name="Marcolungo L."/>
            <person name="Rossato M."/>
            <person name="Girolomoni L."/>
            <person name="Cosentino E."/>
            <person name="Cuine S."/>
            <person name="Li-Beisson Y."/>
            <person name="Delledonne M."/>
            <person name="Ballottari M."/>
        </authorList>
    </citation>
    <scope>NUCLEOTIDE SEQUENCE</scope>
    <source>
        <strain evidence="5">211/11P</strain>
    </source>
</reference>
<comment type="function">
    <text evidence="3">Part of the endoplasmic reticulum membrane protein complex (EMC) that enables the energy-independent insertion into endoplasmic reticulum membranes of newly synthesized membrane proteins.</text>
</comment>
<evidence type="ECO:0000256" key="2">
    <source>
        <dbReference type="ARBA" id="ARBA00022803"/>
    </source>
</evidence>
<proteinExistence type="inferred from homology"/>
<evidence type="ECO:0000259" key="4">
    <source>
        <dbReference type="Pfam" id="PF22890"/>
    </source>
</evidence>
<comment type="caution">
    <text evidence="5">The sequence shown here is derived from an EMBL/GenBank/DDBJ whole genome shotgun (WGS) entry which is preliminary data.</text>
</comment>
<dbReference type="GO" id="GO:0072546">
    <property type="term" value="C:EMC complex"/>
    <property type="evidence" value="ECO:0007669"/>
    <property type="project" value="UniProtKB-UniRule"/>
</dbReference>
<reference evidence="5" key="2">
    <citation type="submission" date="2020-11" db="EMBL/GenBank/DDBJ databases">
        <authorList>
            <person name="Cecchin M."/>
            <person name="Marcolungo L."/>
            <person name="Rossato M."/>
            <person name="Girolomoni L."/>
            <person name="Cosentino E."/>
            <person name="Cuine S."/>
            <person name="Li-Beisson Y."/>
            <person name="Delledonne M."/>
            <person name="Ballottari M."/>
        </authorList>
    </citation>
    <scope>NUCLEOTIDE SEQUENCE</scope>
    <source>
        <strain evidence="5">211/11P</strain>
        <tissue evidence="5">Whole cell</tissue>
    </source>
</reference>
<protein>
    <recommendedName>
        <fullName evidence="3">ER membrane protein complex subunit 2</fullName>
    </recommendedName>
</protein>
<comment type="subcellular location">
    <subcellularLocation>
        <location evidence="3">Endoplasmic reticulum membrane</location>
        <topology evidence="3">Peripheral membrane protein</topology>
        <orientation evidence="3">Cytoplasmic side</orientation>
    </subcellularLocation>
</comment>
<comment type="subunit">
    <text evidence="3">Component of the ER membrane protein complex (EMC).</text>
</comment>
<gene>
    <name evidence="5" type="ORF">D9Q98_009081</name>
</gene>
<dbReference type="Pfam" id="PF22890">
    <property type="entry name" value="TPR_EMC2"/>
    <property type="match status" value="1"/>
</dbReference>